<name>A0A1J9PYW7_9EURO</name>
<dbReference type="AlphaFoldDB" id="A0A1J9PYW7"/>
<proteinExistence type="predicted"/>
<protein>
    <submittedName>
        <fullName evidence="1">Uncharacterized protein</fullName>
    </submittedName>
</protein>
<dbReference type="EMBL" id="LGTZ01001374">
    <property type="protein sequence ID" value="OJD21542.1"/>
    <property type="molecule type" value="Genomic_DNA"/>
</dbReference>
<evidence type="ECO:0000313" key="1">
    <source>
        <dbReference type="EMBL" id="OJD21542.1"/>
    </source>
</evidence>
<dbReference type="OrthoDB" id="4155711at2759"/>
<comment type="caution">
    <text evidence="1">The sequence shown here is derived from an EMBL/GenBank/DDBJ whole genome shotgun (WGS) entry which is preliminary data.</text>
</comment>
<organism evidence="1 2">
    <name type="scientific">Blastomyces percursus</name>
    <dbReference type="NCBI Taxonomy" id="1658174"/>
    <lineage>
        <taxon>Eukaryota</taxon>
        <taxon>Fungi</taxon>
        <taxon>Dikarya</taxon>
        <taxon>Ascomycota</taxon>
        <taxon>Pezizomycotina</taxon>
        <taxon>Eurotiomycetes</taxon>
        <taxon>Eurotiomycetidae</taxon>
        <taxon>Onygenales</taxon>
        <taxon>Ajellomycetaceae</taxon>
        <taxon>Blastomyces</taxon>
    </lineage>
</organism>
<gene>
    <name evidence="1" type="ORF">ACJ73_07115</name>
</gene>
<keyword evidence="2" id="KW-1185">Reference proteome</keyword>
<dbReference type="Proteomes" id="UP000242791">
    <property type="component" value="Unassembled WGS sequence"/>
</dbReference>
<reference evidence="1 2" key="1">
    <citation type="submission" date="2015-08" db="EMBL/GenBank/DDBJ databases">
        <title>Emmonsia species relationships and genome sequence.</title>
        <authorList>
            <person name="Cuomo C.A."/>
            <person name="Schwartz I.S."/>
            <person name="Kenyon C."/>
            <person name="De Hoog G.S."/>
            <person name="Govender N.P."/>
            <person name="Botha A."/>
            <person name="Moreno L."/>
            <person name="De Vries M."/>
            <person name="Munoz J.F."/>
            <person name="Stielow J.B."/>
        </authorList>
    </citation>
    <scope>NUCLEOTIDE SEQUENCE [LARGE SCALE GENOMIC DNA]</scope>
    <source>
        <strain evidence="1 2">EI222</strain>
    </source>
</reference>
<sequence>MAAELMWSKYECNDQAIHIHIFYSKLLDVKFQASMVPNEEALFGTVGTTPIVNFNEWVGVEREWGRSICRTSVQDTPSSIGDYLETIWLDNGGHRESAAFPSRFYRGY</sequence>
<evidence type="ECO:0000313" key="2">
    <source>
        <dbReference type="Proteomes" id="UP000242791"/>
    </source>
</evidence>
<dbReference type="VEuPathDB" id="FungiDB:ACJ73_07115"/>
<accession>A0A1J9PYW7</accession>